<dbReference type="EMBL" id="GBRH01180300">
    <property type="protein sequence ID" value="JAE17596.1"/>
    <property type="molecule type" value="Transcribed_RNA"/>
</dbReference>
<evidence type="ECO:0000256" key="1">
    <source>
        <dbReference type="SAM" id="MobiDB-lite"/>
    </source>
</evidence>
<feature type="region of interest" description="Disordered" evidence="1">
    <location>
        <begin position="1"/>
        <end position="32"/>
    </location>
</feature>
<sequence>MCTACSPDASASTSSSHPRCKPPGSTPSSPRPVLLTLAIRSFQWQLGLRLWAAVKTKSSDTAIGAGSGVGHSPETTPHARRTWARVPRCGYDVVVAAAAAGRRAPGPGARRPRLRPRMEASRTSGVHTSALHRSGLPHGRAAFSPSRGSHPPLPHMPDAATSYNVQI</sequence>
<reference evidence="2" key="1">
    <citation type="submission" date="2014-09" db="EMBL/GenBank/DDBJ databases">
        <authorList>
            <person name="Magalhaes I.L.F."/>
            <person name="Oliveira U."/>
            <person name="Santos F.R."/>
            <person name="Vidigal T.H.D.A."/>
            <person name="Brescovit A.D."/>
            <person name="Santos A.J."/>
        </authorList>
    </citation>
    <scope>NUCLEOTIDE SEQUENCE</scope>
    <source>
        <tissue evidence="2">Shoot tissue taken approximately 20 cm above the soil surface</tissue>
    </source>
</reference>
<dbReference type="AlphaFoldDB" id="A0A0A9G511"/>
<name>A0A0A9G511_ARUDO</name>
<organism evidence="2">
    <name type="scientific">Arundo donax</name>
    <name type="common">Giant reed</name>
    <name type="synonym">Donax arundinaceus</name>
    <dbReference type="NCBI Taxonomy" id="35708"/>
    <lineage>
        <taxon>Eukaryota</taxon>
        <taxon>Viridiplantae</taxon>
        <taxon>Streptophyta</taxon>
        <taxon>Embryophyta</taxon>
        <taxon>Tracheophyta</taxon>
        <taxon>Spermatophyta</taxon>
        <taxon>Magnoliopsida</taxon>
        <taxon>Liliopsida</taxon>
        <taxon>Poales</taxon>
        <taxon>Poaceae</taxon>
        <taxon>PACMAD clade</taxon>
        <taxon>Arundinoideae</taxon>
        <taxon>Arundineae</taxon>
        <taxon>Arundo</taxon>
    </lineage>
</organism>
<feature type="region of interest" description="Disordered" evidence="1">
    <location>
        <begin position="101"/>
        <end position="167"/>
    </location>
</feature>
<feature type="compositionally biased region" description="Low complexity" evidence="1">
    <location>
        <begin position="1"/>
        <end position="16"/>
    </location>
</feature>
<evidence type="ECO:0000313" key="2">
    <source>
        <dbReference type="EMBL" id="JAE17596.1"/>
    </source>
</evidence>
<reference evidence="2" key="2">
    <citation type="journal article" date="2015" name="Data Brief">
        <title>Shoot transcriptome of the giant reed, Arundo donax.</title>
        <authorList>
            <person name="Barrero R.A."/>
            <person name="Guerrero F.D."/>
            <person name="Moolhuijzen P."/>
            <person name="Goolsby J.A."/>
            <person name="Tidwell J."/>
            <person name="Bellgard S.E."/>
            <person name="Bellgard M.I."/>
        </authorList>
    </citation>
    <scope>NUCLEOTIDE SEQUENCE</scope>
    <source>
        <tissue evidence="2">Shoot tissue taken approximately 20 cm above the soil surface</tissue>
    </source>
</reference>
<proteinExistence type="predicted"/>
<protein>
    <submittedName>
        <fullName evidence="2">Uncharacterized protein</fullName>
    </submittedName>
</protein>
<feature type="region of interest" description="Disordered" evidence="1">
    <location>
        <begin position="61"/>
        <end position="80"/>
    </location>
</feature>
<accession>A0A0A9G511</accession>